<dbReference type="AlphaFoldDB" id="A0A518JU60"/>
<dbReference type="InterPro" id="IPR011040">
    <property type="entry name" value="Sialidase"/>
</dbReference>
<dbReference type="EMBL" id="CP036348">
    <property type="protein sequence ID" value="QDV69081.1"/>
    <property type="molecule type" value="Genomic_DNA"/>
</dbReference>
<keyword evidence="3" id="KW-1185">Reference proteome</keyword>
<dbReference type="KEGG" id="rcf:Poly24_27950"/>
<name>A0A518JU60_9BACT</name>
<accession>A0A518JU60</accession>
<evidence type="ECO:0000259" key="1">
    <source>
        <dbReference type="Pfam" id="PF13088"/>
    </source>
</evidence>
<dbReference type="SUPFAM" id="SSF50939">
    <property type="entry name" value="Sialidases"/>
    <property type="match status" value="1"/>
</dbReference>
<evidence type="ECO:0000313" key="3">
    <source>
        <dbReference type="Proteomes" id="UP000315082"/>
    </source>
</evidence>
<dbReference type="CDD" id="cd15482">
    <property type="entry name" value="Sialidase_non-viral"/>
    <property type="match status" value="1"/>
</dbReference>
<dbReference type="Pfam" id="PF13088">
    <property type="entry name" value="BNR_2"/>
    <property type="match status" value="1"/>
</dbReference>
<dbReference type="Gene3D" id="2.120.10.10">
    <property type="match status" value="1"/>
</dbReference>
<dbReference type="InterPro" id="IPR036278">
    <property type="entry name" value="Sialidase_sf"/>
</dbReference>
<proteinExistence type="predicted"/>
<gene>
    <name evidence="2" type="ORF">Poly24_27950</name>
</gene>
<protein>
    <submittedName>
        <fullName evidence="2">BNR/Asp-box repeat protein</fullName>
    </submittedName>
</protein>
<dbReference type="Proteomes" id="UP000315082">
    <property type="component" value="Chromosome"/>
</dbReference>
<sequence length="401" mass="44122">MNPSGEVGCFQMDDLSSPPGDWYLLCSQRDCAMKLDILTRLIVAAVILMGGQSAVSGEGSPTRIIVPAPKDARFCHLSWPKVIKADDGSIVVAYIAGRKHVNGDGCPAVSVSNDGGNSFTSPHVLKTFDSTMRYQHAANLAIGKADDGAIVLMAMAFTDDLRNHIYGWRSEDHGKTWKSTDTSEIGDSKTGSVFGHLFQVPAEGLAVCGHYRKPRGEGLWIAYSKDNGKSWGPTKTITTRKYFEPTFIFSGGRLVGLVRENSAHAYHQFVSDDRGASWQFRPSVIQGNENAVHPSPFLVADPTQPDRLYALQTERIGDNWINLWQAERDTLQWQENRVLTSSPDVEDFGYPWMTHLAGNDWFMVHYAGEKDGPNSIYGGVITIAPRDKGSDLNTPNPATRD</sequence>
<feature type="domain" description="Sialidase" evidence="1">
    <location>
        <begin position="89"/>
        <end position="355"/>
    </location>
</feature>
<evidence type="ECO:0000313" key="2">
    <source>
        <dbReference type="EMBL" id="QDV69081.1"/>
    </source>
</evidence>
<reference evidence="2 3" key="1">
    <citation type="submission" date="2019-02" db="EMBL/GenBank/DDBJ databases">
        <title>Deep-cultivation of Planctomycetes and their phenomic and genomic characterization uncovers novel biology.</title>
        <authorList>
            <person name="Wiegand S."/>
            <person name="Jogler M."/>
            <person name="Boedeker C."/>
            <person name="Pinto D."/>
            <person name="Vollmers J."/>
            <person name="Rivas-Marin E."/>
            <person name="Kohn T."/>
            <person name="Peeters S.H."/>
            <person name="Heuer A."/>
            <person name="Rast P."/>
            <person name="Oberbeckmann S."/>
            <person name="Bunk B."/>
            <person name="Jeske O."/>
            <person name="Meyerdierks A."/>
            <person name="Storesund J.E."/>
            <person name="Kallscheuer N."/>
            <person name="Luecker S."/>
            <person name="Lage O.M."/>
            <person name="Pohl T."/>
            <person name="Merkel B.J."/>
            <person name="Hornburger P."/>
            <person name="Mueller R.-W."/>
            <person name="Bruemmer F."/>
            <person name="Labrenz M."/>
            <person name="Spormann A.M."/>
            <person name="Op den Camp H."/>
            <person name="Overmann J."/>
            <person name="Amann R."/>
            <person name="Jetten M.S.M."/>
            <person name="Mascher T."/>
            <person name="Medema M.H."/>
            <person name="Devos D.P."/>
            <person name="Kaster A.-K."/>
            <person name="Ovreas L."/>
            <person name="Rohde M."/>
            <person name="Galperin M.Y."/>
            <person name="Jogler C."/>
        </authorList>
    </citation>
    <scope>NUCLEOTIDE SEQUENCE [LARGE SCALE GENOMIC DNA]</scope>
    <source>
        <strain evidence="2 3">Poly24</strain>
    </source>
</reference>
<dbReference type="OrthoDB" id="243480at2"/>
<organism evidence="2 3">
    <name type="scientific">Rosistilla carotiformis</name>
    <dbReference type="NCBI Taxonomy" id="2528017"/>
    <lineage>
        <taxon>Bacteria</taxon>
        <taxon>Pseudomonadati</taxon>
        <taxon>Planctomycetota</taxon>
        <taxon>Planctomycetia</taxon>
        <taxon>Pirellulales</taxon>
        <taxon>Pirellulaceae</taxon>
        <taxon>Rosistilla</taxon>
    </lineage>
</organism>